<organism evidence="1 2">
    <name type="scientific">Trichonephila inaurata madagascariensis</name>
    <dbReference type="NCBI Taxonomy" id="2747483"/>
    <lineage>
        <taxon>Eukaryota</taxon>
        <taxon>Metazoa</taxon>
        <taxon>Ecdysozoa</taxon>
        <taxon>Arthropoda</taxon>
        <taxon>Chelicerata</taxon>
        <taxon>Arachnida</taxon>
        <taxon>Araneae</taxon>
        <taxon>Araneomorphae</taxon>
        <taxon>Entelegynae</taxon>
        <taxon>Araneoidea</taxon>
        <taxon>Nephilidae</taxon>
        <taxon>Trichonephila</taxon>
        <taxon>Trichonephila inaurata</taxon>
    </lineage>
</organism>
<evidence type="ECO:0000313" key="1">
    <source>
        <dbReference type="EMBL" id="GFY37466.1"/>
    </source>
</evidence>
<gene>
    <name evidence="1" type="primary">AVEN_212637_2</name>
    <name evidence="1" type="ORF">TNIN_291071</name>
</gene>
<dbReference type="OrthoDB" id="6429121at2759"/>
<name>A0A8X6WPK2_9ARAC</name>
<proteinExistence type="predicted"/>
<dbReference type="AlphaFoldDB" id="A0A8X6WPK2"/>
<sequence>MEHTKSILPKITDDEMKYFQFKARQLFLLRKEDHEWDEYCKKNSCSCSCKENVSHIVKKEVGIQSSPKKTFYNTRSKNISMVQTSGNLPQALNEIRTKLEKIDLTLSGLMEPIQKENVVDQKVNILQLPIDSDAPESVRSLINEKRMKLIQNSLKMSLQRLQSSAMSKRNPVSAMNEKKKSSGYFIPHDLEKQRTTARRLYLASLEKAANKPGSLLTVAKKNGDGKKTSFKSKFPKTLTKSRKIMDMDNQKEPEIDLTTSEAVIETKDENIENIVDAVVDDLMGETVLIINRIKQMKSKKSSEETKMTDGTFSKKQEIAVDFRLSEREYKEKSNWEKVRHLLNVKNHFSQERDQTEFENRLQTSKVNENREQITVPEYLSQHYNNQPESLIISTHMTWKELSVDQKVAEDILKCRKKYWDYLEKISRTKRGNFDPWILSNLIAESLLDDCILEISHELQDVPASLISELYDQEFVQSI</sequence>
<evidence type="ECO:0000313" key="2">
    <source>
        <dbReference type="Proteomes" id="UP000886998"/>
    </source>
</evidence>
<reference evidence="1" key="1">
    <citation type="submission" date="2020-08" db="EMBL/GenBank/DDBJ databases">
        <title>Multicomponent nature underlies the extraordinary mechanical properties of spider dragline silk.</title>
        <authorList>
            <person name="Kono N."/>
            <person name="Nakamura H."/>
            <person name="Mori M."/>
            <person name="Yoshida Y."/>
            <person name="Ohtoshi R."/>
            <person name="Malay A.D."/>
            <person name="Moran D.A.P."/>
            <person name="Tomita M."/>
            <person name="Numata K."/>
            <person name="Arakawa K."/>
        </authorList>
    </citation>
    <scope>NUCLEOTIDE SEQUENCE</scope>
</reference>
<protein>
    <submittedName>
        <fullName evidence="1">Uncharacterized protein</fullName>
    </submittedName>
</protein>
<keyword evidence="2" id="KW-1185">Reference proteome</keyword>
<accession>A0A8X6WPK2</accession>
<dbReference type="EMBL" id="BMAV01000315">
    <property type="protein sequence ID" value="GFY37466.1"/>
    <property type="molecule type" value="Genomic_DNA"/>
</dbReference>
<dbReference type="Proteomes" id="UP000886998">
    <property type="component" value="Unassembled WGS sequence"/>
</dbReference>
<comment type="caution">
    <text evidence="1">The sequence shown here is derived from an EMBL/GenBank/DDBJ whole genome shotgun (WGS) entry which is preliminary data.</text>
</comment>